<proteinExistence type="predicted"/>
<name>A0AAE1DWW9_9GAST</name>
<evidence type="ECO:0000313" key="2">
    <source>
        <dbReference type="Proteomes" id="UP001283361"/>
    </source>
</evidence>
<organism evidence="1 2">
    <name type="scientific">Elysia crispata</name>
    <name type="common">lettuce slug</name>
    <dbReference type="NCBI Taxonomy" id="231223"/>
    <lineage>
        <taxon>Eukaryota</taxon>
        <taxon>Metazoa</taxon>
        <taxon>Spiralia</taxon>
        <taxon>Lophotrochozoa</taxon>
        <taxon>Mollusca</taxon>
        <taxon>Gastropoda</taxon>
        <taxon>Heterobranchia</taxon>
        <taxon>Euthyneura</taxon>
        <taxon>Panpulmonata</taxon>
        <taxon>Sacoglossa</taxon>
        <taxon>Placobranchoidea</taxon>
        <taxon>Plakobranchidae</taxon>
        <taxon>Elysia</taxon>
    </lineage>
</organism>
<evidence type="ECO:0000313" key="1">
    <source>
        <dbReference type="EMBL" id="KAK3785370.1"/>
    </source>
</evidence>
<sequence length="215" mass="24147">MPIHASVHAISEQSGSTFREVLPTKSEDNCTSPWAGREIKRFHQINVNSFSEDFPHQGLPSHWARYMDQSCVRGRVANSLFAAGLIIRPERTRYGSSSTVFYLSTFYNMSRAEPIVVTGRGCVEPQCESQCKLVEVSHRDVADTLIFQEVSESGSGILRKLLIGSGVTVGKESYPDVFILKDPRGRVSWDILLLSASDIVFREKCYRGKTPYSRH</sequence>
<dbReference type="Proteomes" id="UP001283361">
    <property type="component" value="Unassembled WGS sequence"/>
</dbReference>
<gene>
    <name evidence="1" type="ORF">RRG08_045593</name>
</gene>
<comment type="caution">
    <text evidence="1">The sequence shown here is derived from an EMBL/GenBank/DDBJ whole genome shotgun (WGS) entry which is preliminary data.</text>
</comment>
<protein>
    <submittedName>
        <fullName evidence="1">Uncharacterized protein</fullName>
    </submittedName>
</protein>
<dbReference type="EMBL" id="JAWDGP010002132">
    <property type="protein sequence ID" value="KAK3785370.1"/>
    <property type="molecule type" value="Genomic_DNA"/>
</dbReference>
<keyword evidence="2" id="KW-1185">Reference proteome</keyword>
<reference evidence="1" key="1">
    <citation type="journal article" date="2023" name="G3 (Bethesda)">
        <title>A reference genome for the long-term kleptoplast-retaining sea slug Elysia crispata morphotype clarki.</title>
        <authorList>
            <person name="Eastman K.E."/>
            <person name="Pendleton A.L."/>
            <person name="Shaikh M.A."/>
            <person name="Suttiyut T."/>
            <person name="Ogas R."/>
            <person name="Tomko P."/>
            <person name="Gavelis G."/>
            <person name="Widhalm J.R."/>
            <person name="Wisecaver J.H."/>
        </authorList>
    </citation>
    <scope>NUCLEOTIDE SEQUENCE</scope>
    <source>
        <strain evidence="1">ECLA1</strain>
    </source>
</reference>
<dbReference type="AlphaFoldDB" id="A0AAE1DWW9"/>
<accession>A0AAE1DWW9</accession>